<keyword evidence="1" id="KW-0732">Signal</keyword>
<dbReference type="EMBL" id="EZ000204">
    <property type="protein sequence ID" value="ACG76190.1"/>
    <property type="molecule type" value="mRNA"/>
</dbReference>
<evidence type="ECO:0000259" key="2">
    <source>
        <dbReference type="SMART" id="SM00131"/>
    </source>
</evidence>
<proteinExistence type="evidence at transcript level"/>
<reference evidence="3" key="1">
    <citation type="journal article" date="2009" name="Insect Mol. Biol.">
        <title>Transcriptome analysis of the salivary glands of the female tick Amblyomma americanum (Acari: Ixodidae).</title>
        <authorList>
            <person name="Aljamali M.N."/>
            <person name="Hern L."/>
            <person name="Kupfer D."/>
            <person name="Downard S."/>
            <person name="So S."/>
            <person name="Roe B.A."/>
            <person name="Sauer J.R."/>
            <person name="Essenberg R.C."/>
        </authorList>
    </citation>
    <scope>NUCLEOTIDE SEQUENCE</scope>
    <source>
        <tissue evidence="3">Salivary gland</tissue>
    </source>
</reference>
<evidence type="ECO:0000256" key="1">
    <source>
        <dbReference type="SAM" id="SignalP"/>
    </source>
</evidence>
<name>B5M722_AMBAM</name>
<feature type="domain" description="BPTI/Kunitz inhibitor" evidence="2">
    <location>
        <begin position="58"/>
        <end position="111"/>
    </location>
</feature>
<dbReference type="Pfam" id="PF00014">
    <property type="entry name" value="Kunitz_BPTI"/>
    <property type="match status" value="1"/>
</dbReference>
<dbReference type="GO" id="GO:0004867">
    <property type="term" value="F:serine-type endopeptidase inhibitor activity"/>
    <property type="evidence" value="ECO:0007669"/>
    <property type="project" value="InterPro"/>
</dbReference>
<evidence type="ECO:0000313" key="3">
    <source>
        <dbReference type="EMBL" id="ACG76190.1"/>
    </source>
</evidence>
<protein>
    <submittedName>
        <fullName evidence="3">PaPiliN-like protein</fullName>
    </submittedName>
</protein>
<accession>B5M722</accession>
<dbReference type="InterPro" id="IPR036880">
    <property type="entry name" value="Kunitz_BPTI_sf"/>
</dbReference>
<dbReference type="Gene3D" id="4.10.410.10">
    <property type="entry name" value="Pancreatic trypsin inhibitor Kunitz domain"/>
    <property type="match status" value="1"/>
</dbReference>
<feature type="chain" id="PRO_5002834721" evidence="1">
    <location>
        <begin position="23"/>
        <end position="125"/>
    </location>
</feature>
<dbReference type="SUPFAM" id="SSF57362">
    <property type="entry name" value="BPTI-like"/>
    <property type="match status" value="1"/>
</dbReference>
<organism evidence="3">
    <name type="scientific">Amblyomma americanum</name>
    <name type="common">Lone star tick</name>
    <dbReference type="NCBI Taxonomy" id="6943"/>
    <lineage>
        <taxon>Eukaryota</taxon>
        <taxon>Metazoa</taxon>
        <taxon>Ecdysozoa</taxon>
        <taxon>Arthropoda</taxon>
        <taxon>Chelicerata</taxon>
        <taxon>Arachnida</taxon>
        <taxon>Acari</taxon>
        <taxon>Parasitiformes</taxon>
        <taxon>Ixodida</taxon>
        <taxon>Ixodoidea</taxon>
        <taxon>Ixodidae</taxon>
        <taxon>Amblyomminae</taxon>
        <taxon>Amblyomma</taxon>
    </lineage>
</organism>
<feature type="signal peptide" evidence="1">
    <location>
        <begin position="1"/>
        <end position="22"/>
    </location>
</feature>
<dbReference type="SMART" id="SM00131">
    <property type="entry name" value="KU"/>
    <property type="match status" value="1"/>
</dbReference>
<dbReference type="InterPro" id="IPR002223">
    <property type="entry name" value="Kunitz_BPTI"/>
</dbReference>
<sequence>MSSLSSLTLLAFITGTLLLVDANRVRRVKLINPTELNNSYFTEENCKPESDGTCLYTDACDCQPTLPGDFMRLKGYFFSPEHGECVQSKYGLEEGTCNRFETFLECYKKCERKLRRAGHIKKRKN</sequence>
<dbReference type="AlphaFoldDB" id="B5M722"/>